<dbReference type="Pfam" id="PF01386">
    <property type="entry name" value="Ribosomal_L25p"/>
    <property type="match status" value="1"/>
</dbReference>
<keyword evidence="10" id="KW-1185">Reference proteome</keyword>
<evidence type="ECO:0000259" key="7">
    <source>
        <dbReference type="Pfam" id="PF01386"/>
    </source>
</evidence>
<organism evidence="9 10">
    <name type="scientific">Peptoniphilus lacrimalis 315-B</name>
    <dbReference type="NCBI Taxonomy" id="596330"/>
    <lineage>
        <taxon>Bacteria</taxon>
        <taxon>Bacillati</taxon>
        <taxon>Bacillota</taxon>
        <taxon>Tissierellia</taxon>
        <taxon>Tissierellales</taxon>
        <taxon>Peptoniphilaceae</taxon>
        <taxon>Peptoniphilus</taxon>
    </lineage>
</organism>
<evidence type="ECO:0000259" key="8">
    <source>
        <dbReference type="Pfam" id="PF14693"/>
    </source>
</evidence>
<accession>D1VRS0</accession>
<dbReference type="Gene3D" id="2.40.240.10">
    <property type="entry name" value="Ribosomal Protein L25, Chain P"/>
    <property type="match status" value="1"/>
</dbReference>
<evidence type="ECO:0000256" key="4">
    <source>
        <dbReference type="ARBA" id="ARBA00023274"/>
    </source>
</evidence>
<keyword evidence="2 5" id="KW-0694">RNA-binding</keyword>
<dbReference type="HAMAP" id="MF_01334">
    <property type="entry name" value="Ribosomal_bL25_CTC"/>
    <property type="match status" value="1"/>
</dbReference>
<feature type="region of interest" description="Disordered" evidence="6">
    <location>
        <begin position="179"/>
        <end position="210"/>
    </location>
</feature>
<dbReference type="InterPro" id="IPR001021">
    <property type="entry name" value="Ribosomal_bL25_long"/>
</dbReference>
<dbReference type="EMBL" id="ADDO01000009">
    <property type="protein sequence ID" value="EFA90775.1"/>
    <property type="molecule type" value="Genomic_DNA"/>
</dbReference>
<keyword evidence="3 5" id="KW-0689">Ribosomal protein</keyword>
<dbReference type="NCBIfam" id="TIGR00731">
    <property type="entry name" value="bL25_bact_ctc"/>
    <property type="match status" value="1"/>
</dbReference>
<reference evidence="9 10" key="1">
    <citation type="submission" date="2009-12" db="EMBL/GenBank/DDBJ databases">
        <title>Genome Sequence of Peptoniphilus lacrimalis 315-B.</title>
        <authorList>
            <person name="Durkin A.S."/>
            <person name="Madupu R."/>
            <person name="Torralba M."/>
            <person name="Methe B."/>
            <person name="Sutton G."/>
            <person name="Strausberg R.L."/>
            <person name="Nelson K.E."/>
        </authorList>
    </citation>
    <scope>NUCLEOTIDE SEQUENCE [LARGE SCALE GENOMIC DNA]</scope>
    <source>
        <strain evidence="9 10">315-B</strain>
    </source>
</reference>
<sequence length="210" mass="23373">MELLKLSSRKEHGKNQVDKLRAEGIVPGVIYGKDREPLNVSGHENVILKLFQEVGTSVIIEVEIDGQKTSVLFKEVQMHPFKNNMLHFDLYEIDMNHPITVVVPVVLIGRDEIKVQPSNLIQVINEVEVSCLPKYLPSTADVEVTDMQIGDTITVADLDISKDENIEVALEADEVVATLSAPREESEEEETEVAGEVPTVAETEQKDSEE</sequence>
<comment type="similarity">
    <text evidence="5">Belongs to the bacterial ribosomal protein bL25 family. CTC subfamily.</text>
</comment>
<dbReference type="InterPro" id="IPR037121">
    <property type="entry name" value="Ribosomal_bL25_C"/>
</dbReference>
<dbReference type="Gene3D" id="2.170.120.20">
    <property type="entry name" value="Ribosomal protein L25, beta domain"/>
    <property type="match status" value="1"/>
</dbReference>
<feature type="domain" description="Large ribosomal subunit protein bL25 L25" evidence="7">
    <location>
        <begin position="4"/>
        <end position="90"/>
    </location>
</feature>
<dbReference type="PANTHER" id="PTHR33284:SF1">
    <property type="entry name" value="RIBOSOMAL PROTEIN L25_GLN-TRNA SYNTHETASE, ANTI-CODON-BINDING DOMAIN-CONTAINING PROTEIN"/>
    <property type="match status" value="1"/>
</dbReference>
<comment type="caution">
    <text evidence="9">The sequence shown here is derived from an EMBL/GenBank/DDBJ whole genome shotgun (WGS) entry which is preliminary data.</text>
</comment>
<dbReference type="InterPro" id="IPR020057">
    <property type="entry name" value="Ribosomal_bL25_b-dom"/>
</dbReference>
<gene>
    <name evidence="5" type="primary">rplY</name>
    <name evidence="5" type="synonym">ctc</name>
    <name evidence="9" type="ORF">HMPREF0628_0363</name>
</gene>
<dbReference type="GO" id="GO:0008097">
    <property type="term" value="F:5S rRNA binding"/>
    <property type="evidence" value="ECO:0007669"/>
    <property type="project" value="InterPro"/>
</dbReference>
<protein>
    <recommendedName>
        <fullName evidence="5">Large ribosomal subunit protein bL25</fullName>
    </recommendedName>
    <alternativeName>
        <fullName evidence="5">General stress protein CTC</fullName>
    </alternativeName>
</protein>
<feature type="domain" description="Large ribosomal subunit protein bL25 beta" evidence="8">
    <location>
        <begin position="99"/>
        <end position="183"/>
    </location>
</feature>
<dbReference type="RefSeq" id="WP_004823803.1">
    <property type="nucleotide sequence ID" value="NZ_ADDO01000009.1"/>
</dbReference>
<dbReference type="Proteomes" id="UP000005711">
    <property type="component" value="Unassembled WGS sequence"/>
</dbReference>
<evidence type="ECO:0000256" key="1">
    <source>
        <dbReference type="ARBA" id="ARBA00022730"/>
    </source>
</evidence>
<evidence type="ECO:0000256" key="5">
    <source>
        <dbReference type="HAMAP-Rule" id="MF_01334"/>
    </source>
</evidence>
<dbReference type="Pfam" id="PF14693">
    <property type="entry name" value="Ribosomal_TL5_C"/>
    <property type="match status" value="1"/>
</dbReference>
<evidence type="ECO:0000313" key="10">
    <source>
        <dbReference type="Proteomes" id="UP000005711"/>
    </source>
</evidence>
<comment type="subunit">
    <text evidence="5">Part of the 50S ribosomal subunit; part of the 5S rRNA/L5/L18/L25 subcomplex. Contacts the 5S rRNA. Binds to the 5S rRNA independently of L5 and L18.</text>
</comment>
<dbReference type="eggNOG" id="COG1825">
    <property type="taxonomic scope" value="Bacteria"/>
</dbReference>
<dbReference type="InterPro" id="IPR011035">
    <property type="entry name" value="Ribosomal_bL25/Gln-tRNA_synth"/>
</dbReference>
<keyword evidence="1 5" id="KW-0699">rRNA-binding</keyword>
<evidence type="ECO:0000256" key="2">
    <source>
        <dbReference type="ARBA" id="ARBA00022884"/>
    </source>
</evidence>
<keyword evidence="4 5" id="KW-0687">Ribonucleoprotein</keyword>
<dbReference type="GO" id="GO:0006412">
    <property type="term" value="P:translation"/>
    <property type="evidence" value="ECO:0007669"/>
    <property type="project" value="UniProtKB-UniRule"/>
</dbReference>
<dbReference type="PANTHER" id="PTHR33284">
    <property type="entry name" value="RIBOSOMAL PROTEIN L25/GLN-TRNA SYNTHETASE, ANTI-CODON-BINDING DOMAIN-CONTAINING PROTEIN"/>
    <property type="match status" value="1"/>
</dbReference>
<dbReference type="AlphaFoldDB" id="D1VRS0"/>
<evidence type="ECO:0000313" key="9">
    <source>
        <dbReference type="EMBL" id="EFA90775.1"/>
    </source>
</evidence>
<evidence type="ECO:0000256" key="6">
    <source>
        <dbReference type="SAM" id="MobiDB-lite"/>
    </source>
</evidence>
<dbReference type="InterPro" id="IPR020930">
    <property type="entry name" value="Ribosomal_uL5_bac-type"/>
</dbReference>
<dbReference type="SUPFAM" id="SSF50715">
    <property type="entry name" value="Ribosomal protein L25-like"/>
    <property type="match status" value="1"/>
</dbReference>
<name>D1VRS0_9FIRM</name>
<dbReference type="GO" id="GO:0022625">
    <property type="term" value="C:cytosolic large ribosomal subunit"/>
    <property type="evidence" value="ECO:0007669"/>
    <property type="project" value="TreeGrafter"/>
</dbReference>
<proteinExistence type="inferred from homology"/>
<evidence type="ECO:0000256" key="3">
    <source>
        <dbReference type="ARBA" id="ARBA00022980"/>
    </source>
</evidence>
<dbReference type="InterPro" id="IPR029751">
    <property type="entry name" value="Ribosomal_L25_dom"/>
</dbReference>
<comment type="function">
    <text evidence="5">This is one of the proteins that binds to the 5S RNA in the ribosome where it forms part of the central protuberance.</text>
</comment>
<dbReference type="GO" id="GO:0003735">
    <property type="term" value="F:structural constituent of ribosome"/>
    <property type="evidence" value="ECO:0007669"/>
    <property type="project" value="InterPro"/>
</dbReference>
<dbReference type="CDD" id="cd00495">
    <property type="entry name" value="Ribosomal_L25_TL5_CTC"/>
    <property type="match status" value="1"/>
</dbReference>
<dbReference type="InterPro" id="IPR020056">
    <property type="entry name" value="Rbsml_bL25/Gln-tRNA_synth_N"/>
</dbReference>